<dbReference type="EMBL" id="JH598173">
    <property type="status" value="NOT_ANNOTATED_CDS"/>
    <property type="molecule type" value="Genomic_DNA"/>
</dbReference>
<reference evidence="3" key="1">
    <citation type="journal article" date="2010" name="Science">
        <title>Signatures of adaptation to obligate biotrophy in the Hyaloperonospora arabidopsidis genome.</title>
        <authorList>
            <person name="Baxter L."/>
            <person name="Tripathy S."/>
            <person name="Ishaque N."/>
            <person name="Boot N."/>
            <person name="Cabral A."/>
            <person name="Kemen E."/>
            <person name="Thines M."/>
            <person name="Ah-Fong A."/>
            <person name="Anderson R."/>
            <person name="Badejoko W."/>
            <person name="Bittner-Eddy P."/>
            <person name="Boore J.L."/>
            <person name="Chibucos M.C."/>
            <person name="Coates M."/>
            <person name="Dehal P."/>
            <person name="Delehaunty K."/>
            <person name="Dong S."/>
            <person name="Downton P."/>
            <person name="Dumas B."/>
            <person name="Fabro G."/>
            <person name="Fronick C."/>
            <person name="Fuerstenberg S.I."/>
            <person name="Fulton L."/>
            <person name="Gaulin E."/>
            <person name="Govers F."/>
            <person name="Hughes L."/>
            <person name="Humphray S."/>
            <person name="Jiang R.H."/>
            <person name="Judelson H."/>
            <person name="Kamoun S."/>
            <person name="Kyung K."/>
            <person name="Meijer H."/>
            <person name="Minx P."/>
            <person name="Morris P."/>
            <person name="Nelson J."/>
            <person name="Phuntumart V."/>
            <person name="Qutob D."/>
            <person name="Rehmany A."/>
            <person name="Rougon-Cardoso A."/>
            <person name="Ryden P."/>
            <person name="Torto-Alalibo T."/>
            <person name="Studholme D."/>
            <person name="Wang Y."/>
            <person name="Win J."/>
            <person name="Wood J."/>
            <person name="Clifton S.W."/>
            <person name="Rogers J."/>
            <person name="Van den Ackerveken G."/>
            <person name="Jones J.D."/>
            <person name="McDowell J.M."/>
            <person name="Beynon J."/>
            <person name="Tyler B.M."/>
        </authorList>
    </citation>
    <scope>NUCLEOTIDE SEQUENCE [LARGE SCALE GENOMIC DNA]</scope>
    <source>
        <strain evidence="3">Emoy2</strain>
    </source>
</reference>
<sequence length="146" mass="15856">MDYHVRHPGPSRCTEDSIATSTQQTPADTPSGQIIVRPPPASRLGLESSRVMITRAEGVSRCPGQLVITPDTRAGAQQAAIEHAEIALITKGVWQDMWGALVGSWSDSTGVPFPSFDSSTEKWLLAVRAEPERSLFPPPYTSQRSQ</sequence>
<evidence type="ECO:0000313" key="2">
    <source>
        <dbReference type="EnsemblProtists" id="HpaP813733"/>
    </source>
</evidence>
<evidence type="ECO:0000256" key="1">
    <source>
        <dbReference type="SAM" id="MobiDB-lite"/>
    </source>
</evidence>
<keyword evidence="3" id="KW-1185">Reference proteome</keyword>
<accession>M4C3R5</accession>
<dbReference type="InParanoid" id="M4C3R5"/>
<protein>
    <submittedName>
        <fullName evidence="2">Uncharacterized protein</fullName>
    </submittedName>
</protein>
<reference evidence="2" key="2">
    <citation type="submission" date="2015-06" db="UniProtKB">
        <authorList>
            <consortium name="EnsemblProtists"/>
        </authorList>
    </citation>
    <scope>IDENTIFICATION</scope>
    <source>
        <strain evidence="2">Emoy2</strain>
    </source>
</reference>
<name>M4C3R5_HYAAE</name>
<dbReference type="HOGENOM" id="CLU_1781005_0_0_1"/>
<feature type="region of interest" description="Disordered" evidence="1">
    <location>
        <begin position="1"/>
        <end position="41"/>
    </location>
</feature>
<dbReference type="AlphaFoldDB" id="M4C3R5"/>
<organism evidence="2 3">
    <name type="scientific">Hyaloperonospora arabidopsidis (strain Emoy2)</name>
    <name type="common">Downy mildew agent</name>
    <name type="synonym">Peronospora arabidopsidis</name>
    <dbReference type="NCBI Taxonomy" id="559515"/>
    <lineage>
        <taxon>Eukaryota</taxon>
        <taxon>Sar</taxon>
        <taxon>Stramenopiles</taxon>
        <taxon>Oomycota</taxon>
        <taxon>Peronosporomycetes</taxon>
        <taxon>Peronosporales</taxon>
        <taxon>Peronosporaceae</taxon>
        <taxon>Hyaloperonospora</taxon>
    </lineage>
</organism>
<dbReference type="Proteomes" id="UP000011713">
    <property type="component" value="Unassembled WGS sequence"/>
</dbReference>
<dbReference type="EnsemblProtists" id="HpaT813733">
    <property type="protein sequence ID" value="HpaP813733"/>
    <property type="gene ID" value="HpaG813733"/>
</dbReference>
<feature type="compositionally biased region" description="Polar residues" evidence="1">
    <location>
        <begin position="17"/>
        <end position="32"/>
    </location>
</feature>
<dbReference type="VEuPathDB" id="FungiDB:HpaG813733"/>
<proteinExistence type="predicted"/>
<evidence type="ECO:0000313" key="3">
    <source>
        <dbReference type="Proteomes" id="UP000011713"/>
    </source>
</evidence>